<keyword evidence="4" id="KW-1133">Transmembrane helix</keyword>
<dbReference type="AlphaFoldDB" id="A0A5L4IHG5"/>
<gene>
    <name evidence="6" type="ORF">CX802_08795</name>
</gene>
<keyword evidence="5" id="KW-0472">Membrane</keyword>
<evidence type="ECO:0000256" key="3">
    <source>
        <dbReference type="ARBA" id="ARBA00022692"/>
    </source>
</evidence>
<dbReference type="SUPFAM" id="SSF161070">
    <property type="entry name" value="SNF-like"/>
    <property type="match status" value="1"/>
</dbReference>
<keyword evidence="2" id="KW-0813">Transport</keyword>
<dbReference type="Proteomes" id="UP000535509">
    <property type="component" value="Unassembled WGS sequence"/>
</dbReference>
<accession>A0A5L4IHG5</accession>
<dbReference type="EMBL" id="AABTCC010000038">
    <property type="protein sequence ID" value="EAI8859920.1"/>
    <property type="molecule type" value="Genomic_DNA"/>
</dbReference>
<sequence>MIEKFSKIGFVLAMAGSAVGLGNAWKFPTMVGNNGGSAFILLYVLLTLGIAVVVFLAELAIGKLGETDIVGSLYKLAPKHKKQWSLAGFFMITAVLIASFYMIVIGWILKYIFMSFSTLPADTAAAGAAFGNLITNDFISVFICFTLVFLLVFYVVSKGIKSGIERLNIWMMPSLFGLLVLLLLYSIFQSGGFVSAVQFLFIPDFSKLLNPSIILQALGLAFFSMSMGVGTVATYAASLPDGTNLIKSTFSIVSINILIGIMMGLVVFSFIPIQDGQPASEGAGLIFVSLTSLFAQMGVVGNVLAIAFFISLLFAGVTSAVSMIEPFTLYLINKFNISRKMSITFIGVLVYILGICCILSYYGDTSASFSLPKEIFATQKPVPFFDMLDFMTSNVLMPIGALTFSIFVGWILKRDGLYILFSGFISKTWFEIWYFALRYVAPIAIIAIGVYQLINKLN</sequence>
<evidence type="ECO:0000313" key="7">
    <source>
        <dbReference type="Proteomes" id="UP000535509"/>
    </source>
</evidence>
<evidence type="ECO:0000256" key="2">
    <source>
        <dbReference type="ARBA" id="ARBA00022448"/>
    </source>
</evidence>
<protein>
    <submittedName>
        <fullName evidence="6">Sodium-dependent transporter</fullName>
    </submittedName>
</protein>
<dbReference type="PANTHER" id="PTHR42948:SF1">
    <property type="entry name" value="TRANSPORTER"/>
    <property type="match status" value="1"/>
</dbReference>
<dbReference type="PANTHER" id="PTHR42948">
    <property type="entry name" value="TRANSPORTER"/>
    <property type="match status" value="1"/>
</dbReference>
<dbReference type="GeneID" id="61065116"/>
<evidence type="ECO:0000256" key="5">
    <source>
        <dbReference type="ARBA" id="ARBA00023136"/>
    </source>
</evidence>
<dbReference type="OMA" id="MIAVFYM"/>
<evidence type="ECO:0000313" key="6">
    <source>
        <dbReference type="EMBL" id="EAI8859920.1"/>
    </source>
</evidence>
<dbReference type="GO" id="GO:0016020">
    <property type="term" value="C:membrane"/>
    <property type="evidence" value="ECO:0007669"/>
    <property type="project" value="UniProtKB-SubCell"/>
</dbReference>
<dbReference type="CDD" id="cd10336">
    <property type="entry name" value="SLC6sbd_Tyt1-Like"/>
    <property type="match status" value="1"/>
</dbReference>
<dbReference type="PROSITE" id="PS50267">
    <property type="entry name" value="NA_NEUROTRAN_SYMP_3"/>
    <property type="match status" value="1"/>
</dbReference>
<dbReference type="NCBIfam" id="NF037979">
    <property type="entry name" value="Na_transp"/>
    <property type="match status" value="1"/>
</dbReference>
<dbReference type="InterPro" id="IPR047218">
    <property type="entry name" value="YocR/YhdH-like"/>
</dbReference>
<evidence type="ECO:0000256" key="1">
    <source>
        <dbReference type="ARBA" id="ARBA00004141"/>
    </source>
</evidence>
<dbReference type="InterPro" id="IPR037272">
    <property type="entry name" value="SNS_sf"/>
</dbReference>
<keyword evidence="3" id="KW-0812">Transmembrane</keyword>
<name>A0A5L4IHG5_CAMFE</name>
<dbReference type="Pfam" id="PF00209">
    <property type="entry name" value="SNF"/>
    <property type="match status" value="2"/>
</dbReference>
<comment type="subcellular location">
    <subcellularLocation>
        <location evidence="1">Membrane</location>
        <topology evidence="1">Multi-pass membrane protein</topology>
    </subcellularLocation>
</comment>
<keyword evidence="7" id="KW-1185">Reference proteome</keyword>
<dbReference type="InterPro" id="IPR000175">
    <property type="entry name" value="Na/ntran_symport"/>
</dbReference>
<reference evidence="6 7" key="1">
    <citation type="submission" date="2018-06" db="EMBL/GenBank/DDBJ databases">
        <authorList>
            <consortium name="PulseNet: The National Subtyping Network for Foodborne Disease Surveillance"/>
            <person name="Tarr C.L."/>
            <person name="Trees E."/>
            <person name="Katz L.S."/>
            <person name="Carleton-Romer H.A."/>
            <person name="Stroika S."/>
            <person name="Kucerova Z."/>
            <person name="Roache K.F."/>
            <person name="Sabol A.L."/>
            <person name="Besser J."/>
            <person name="Gerner-Smidt P."/>
        </authorList>
    </citation>
    <scope>NUCLEOTIDE SEQUENCE [LARGE SCALE GENOMIC DNA]</scope>
    <source>
        <strain evidence="6 7">PNUSAC001503</strain>
    </source>
</reference>
<comment type="caution">
    <text evidence="6">The sequence shown here is derived from an EMBL/GenBank/DDBJ whole genome shotgun (WGS) entry which is preliminary data.</text>
</comment>
<evidence type="ECO:0000256" key="4">
    <source>
        <dbReference type="ARBA" id="ARBA00022989"/>
    </source>
</evidence>
<organism evidence="6 7">
    <name type="scientific">Campylobacter fetus</name>
    <dbReference type="NCBI Taxonomy" id="196"/>
    <lineage>
        <taxon>Bacteria</taxon>
        <taxon>Pseudomonadati</taxon>
        <taxon>Campylobacterota</taxon>
        <taxon>Epsilonproteobacteria</taxon>
        <taxon>Campylobacterales</taxon>
        <taxon>Campylobacteraceae</taxon>
        <taxon>Campylobacter</taxon>
    </lineage>
</organism>
<dbReference type="RefSeq" id="WP_002850085.1">
    <property type="nucleotide sequence ID" value="NZ_AACCWR020000029.1"/>
</dbReference>
<dbReference type="PRINTS" id="PR00176">
    <property type="entry name" value="NANEUSMPORT"/>
</dbReference>
<proteinExistence type="predicted"/>